<keyword evidence="4 6" id="KW-1133">Transmembrane helix</keyword>
<feature type="transmembrane region" description="Helical" evidence="6">
    <location>
        <begin position="47"/>
        <end position="67"/>
    </location>
</feature>
<feature type="transmembrane region" description="Helical" evidence="6">
    <location>
        <begin position="88"/>
        <end position="118"/>
    </location>
</feature>
<comment type="caution">
    <text evidence="7">The sequence shown here is derived from an EMBL/GenBank/DDBJ whole genome shotgun (WGS) entry which is preliminary data.</text>
</comment>
<feature type="transmembrane region" description="Helical" evidence="6">
    <location>
        <begin position="21"/>
        <end position="41"/>
    </location>
</feature>
<keyword evidence="8" id="KW-1185">Reference proteome</keyword>
<feature type="transmembrane region" description="Helical" evidence="6">
    <location>
        <begin position="350"/>
        <end position="372"/>
    </location>
</feature>
<dbReference type="PANTHER" id="PTHR23513">
    <property type="entry name" value="INTEGRAL MEMBRANE EFFLUX PROTEIN-RELATED"/>
    <property type="match status" value="1"/>
</dbReference>
<keyword evidence="5 6" id="KW-0472">Membrane</keyword>
<protein>
    <submittedName>
        <fullName evidence="7">MFS transporter</fullName>
    </submittedName>
</protein>
<evidence type="ECO:0000256" key="6">
    <source>
        <dbReference type="SAM" id="Phobius"/>
    </source>
</evidence>
<evidence type="ECO:0000256" key="2">
    <source>
        <dbReference type="ARBA" id="ARBA00022475"/>
    </source>
</evidence>
<feature type="transmembrane region" description="Helical" evidence="6">
    <location>
        <begin position="309"/>
        <end position="329"/>
    </location>
</feature>
<evidence type="ECO:0000313" key="8">
    <source>
        <dbReference type="Proteomes" id="UP000623608"/>
    </source>
</evidence>
<evidence type="ECO:0000256" key="3">
    <source>
        <dbReference type="ARBA" id="ARBA00022692"/>
    </source>
</evidence>
<dbReference type="SUPFAM" id="SSF103473">
    <property type="entry name" value="MFS general substrate transporter"/>
    <property type="match status" value="1"/>
</dbReference>
<dbReference type="Proteomes" id="UP000623608">
    <property type="component" value="Unassembled WGS sequence"/>
</dbReference>
<organism evidence="7 8">
    <name type="scientific">Paractinoplanes tereljensis</name>
    <dbReference type="NCBI Taxonomy" id="571912"/>
    <lineage>
        <taxon>Bacteria</taxon>
        <taxon>Bacillati</taxon>
        <taxon>Actinomycetota</taxon>
        <taxon>Actinomycetes</taxon>
        <taxon>Micromonosporales</taxon>
        <taxon>Micromonosporaceae</taxon>
        <taxon>Paractinoplanes</taxon>
    </lineage>
</organism>
<dbReference type="PANTHER" id="PTHR23513:SF6">
    <property type="entry name" value="MAJOR FACILITATOR SUPERFAMILY ASSOCIATED DOMAIN-CONTAINING PROTEIN"/>
    <property type="match status" value="1"/>
</dbReference>
<evidence type="ECO:0000256" key="4">
    <source>
        <dbReference type="ARBA" id="ARBA00022989"/>
    </source>
</evidence>
<dbReference type="GO" id="GO:0022857">
    <property type="term" value="F:transmembrane transporter activity"/>
    <property type="evidence" value="ECO:0007669"/>
    <property type="project" value="InterPro"/>
</dbReference>
<dbReference type="Pfam" id="PF07690">
    <property type="entry name" value="MFS_1"/>
    <property type="match status" value="1"/>
</dbReference>
<dbReference type="Gene3D" id="1.20.1250.20">
    <property type="entry name" value="MFS general substrate transporter like domains"/>
    <property type="match status" value="1"/>
</dbReference>
<gene>
    <name evidence="7" type="ORF">Ate02nite_43740</name>
</gene>
<accession>A0A919NPG2</accession>
<feature type="transmembrane region" description="Helical" evidence="6">
    <location>
        <begin position="378"/>
        <end position="394"/>
    </location>
</feature>
<dbReference type="InterPro" id="IPR036259">
    <property type="entry name" value="MFS_trans_sf"/>
</dbReference>
<sequence length="412" mass="43485">MSLLRDQGFRNLFVADAVSQVGTQVSMLALPLVAVIVLRASNFEVGLLSACETLAFLLVGLPAGALVDRMRRRRVLIVSDIARAALLASVPVAWALGGLTLAQLCLVALATGVFTVFFDVAYQSYLPHLVGTDHLVEGNAKLEGVRATSQIAGPTMAGFLIQLITAPFALLVDALSFAASALFVGRIAAREERPERRPDRHLGREILEGLRFVFGNPLLRAIALCTSTHNLLSAAQTAMLVVLLARDLGLRPGIIGVFYSVAAIGGLVGALVARRIAARIGQGPAIWIPIAACVPAQLVIPLAQPGWLLWAAACAYLVIWAASSIYNITQVSFRQGLTPPLLLGRMNATMRFLVWGTMPIGAFAGGVLGQAIGARPTLWIVAAAGVLPLLPLLASPLRNTRELPGVTPGRVG</sequence>
<feature type="transmembrane region" description="Helical" evidence="6">
    <location>
        <begin position="285"/>
        <end position="303"/>
    </location>
</feature>
<reference evidence="7" key="1">
    <citation type="submission" date="2021-01" db="EMBL/GenBank/DDBJ databases">
        <title>Whole genome shotgun sequence of Actinoplanes tereljensis NBRC 105297.</title>
        <authorList>
            <person name="Komaki H."/>
            <person name="Tamura T."/>
        </authorList>
    </citation>
    <scope>NUCLEOTIDE SEQUENCE</scope>
    <source>
        <strain evidence="7">NBRC 105297</strain>
    </source>
</reference>
<keyword evidence="2" id="KW-1003">Cell membrane</keyword>
<dbReference type="InterPro" id="IPR011701">
    <property type="entry name" value="MFS"/>
</dbReference>
<keyword evidence="3 6" id="KW-0812">Transmembrane</keyword>
<comment type="subcellular location">
    <subcellularLocation>
        <location evidence="1">Cell membrane</location>
        <topology evidence="1">Multi-pass membrane protein</topology>
    </subcellularLocation>
</comment>
<dbReference type="RefSeq" id="WP_239147580.1">
    <property type="nucleotide sequence ID" value="NZ_BOMY01000031.1"/>
</dbReference>
<dbReference type="AlphaFoldDB" id="A0A919NPG2"/>
<evidence type="ECO:0000313" key="7">
    <source>
        <dbReference type="EMBL" id="GIF21644.1"/>
    </source>
</evidence>
<name>A0A919NPG2_9ACTN</name>
<evidence type="ECO:0000256" key="5">
    <source>
        <dbReference type="ARBA" id="ARBA00023136"/>
    </source>
</evidence>
<evidence type="ECO:0000256" key="1">
    <source>
        <dbReference type="ARBA" id="ARBA00004651"/>
    </source>
</evidence>
<dbReference type="GO" id="GO:0005886">
    <property type="term" value="C:plasma membrane"/>
    <property type="evidence" value="ECO:0007669"/>
    <property type="project" value="UniProtKB-SubCell"/>
</dbReference>
<feature type="transmembrane region" description="Helical" evidence="6">
    <location>
        <begin position="252"/>
        <end position="273"/>
    </location>
</feature>
<feature type="transmembrane region" description="Helical" evidence="6">
    <location>
        <begin position="159"/>
        <end position="189"/>
    </location>
</feature>
<dbReference type="EMBL" id="BOMY01000031">
    <property type="protein sequence ID" value="GIF21644.1"/>
    <property type="molecule type" value="Genomic_DNA"/>
</dbReference>
<dbReference type="CDD" id="cd06173">
    <property type="entry name" value="MFS_MefA_like"/>
    <property type="match status" value="1"/>
</dbReference>
<feature type="transmembrane region" description="Helical" evidence="6">
    <location>
        <begin position="210"/>
        <end position="232"/>
    </location>
</feature>
<proteinExistence type="predicted"/>